<keyword evidence="4" id="KW-1185">Reference proteome</keyword>
<dbReference type="RefSeq" id="WP_093939217.1">
    <property type="nucleotide sequence ID" value="NZ_NMQT01000190.1"/>
</dbReference>
<reference evidence="3 4" key="1">
    <citation type="submission" date="2017-07" db="EMBL/GenBank/DDBJ databases">
        <title>Amycolatopsis thailandensis Genome sequencing and assembly.</title>
        <authorList>
            <person name="Kaur N."/>
            <person name="Mayilraj S."/>
        </authorList>
    </citation>
    <scope>NUCLEOTIDE SEQUENCE [LARGE SCALE GENOMIC DNA]</scope>
    <source>
        <strain evidence="3 4">JCM 16380</strain>
    </source>
</reference>
<name>A0A229RCF7_9PSEU</name>
<gene>
    <name evidence="3" type="ORF">CFP71_40645</name>
</gene>
<evidence type="ECO:0000313" key="3">
    <source>
        <dbReference type="EMBL" id="OXM44265.1"/>
    </source>
</evidence>
<proteinExistence type="predicted"/>
<feature type="chain" id="PRO_5012917862" description="SH3 domain-containing protein" evidence="2">
    <location>
        <begin position="29"/>
        <end position="204"/>
    </location>
</feature>
<feature type="compositionally biased region" description="Low complexity" evidence="1">
    <location>
        <begin position="103"/>
        <end position="117"/>
    </location>
</feature>
<evidence type="ECO:0008006" key="5">
    <source>
        <dbReference type="Google" id="ProtNLM"/>
    </source>
</evidence>
<feature type="signal peptide" evidence="2">
    <location>
        <begin position="1"/>
        <end position="28"/>
    </location>
</feature>
<evidence type="ECO:0000313" key="4">
    <source>
        <dbReference type="Proteomes" id="UP000215223"/>
    </source>
</evidence>
<organism evidence="3 4">
    <name type="scientific">Amycolatopsis thailandensis</name>
    <dbReference type="NCBI Taxonomy" id="589330"/>
    <lineage>
        <taxon>Bacteria</taxon>
        <taxon>Bacillati</taxon>
        <taxon>Actinomycetota</taxon>
        <taxon>Actinomycetes</taxon>
        <taxon>Pseudonocardiales</taxon>
        <taxon>Pseudonocardiaceae</taxon>
        <taxon>Amycolatopsis</taxon>
    </lineage>
</organism>
<accession>A0A229RCF7</accession>
<dbReference type="OrthoDB" id="9910543at2"/>
<feature type="region of interest" description="Disordered" evidence="1">
    <location>
        <begin position="101"/>
        <end position="124"/>
    </location>
</feature>
<sequence length="204" mass="21114">MLSRRIKLGLVAAAATVSTLGGVGLAHAAPSQIKQPQTGPTSYLGGHAPDGTRITGLAVNPGHSWADGVAPAAAVEGEAANAVNLRVSTTSGITLAKHLLTRPANGGAQPPAPGNTGEMSVKGGYQWFPGSPGGSSGVRLRASAPSGTTLAYLPRYGRVWLWCELKAGGSWWYRTALNTGRGWLYGYTSQQYVTPQPDRAIPHC</sequence>
<protein>
    <recommendedName>
        <fullName evidence="5">SH3 domain-containing protein</fullName>
    </recommendedName>
</protein>
<keyword evidence="2" id="KW-0732">Signal</keyword>
<comment type="caution">
    <text evidence="3">The sequence shown here is derived from an EMBL/GenBank/DDBJ whole genome shotgun (WGS) entry which is preliminary data.</text>
</comment>
<dbReference type="AlphaFoldDB" id="A0A229RCF7"/>
<evidence type="ECO:0000256" key="2">
    <source>
        <dbReference type="SAM" id="SignalP"/>
    </source>
</evidence>
<evidence type="ECO:0000256" key="1">
    <source>
        <dbReference type="SAM" id="MobiDB-lite"/>
    </source>
</evidence>
<dbReference type="Proteomes" id="UP000215223">
    <property type="component" value="Unassembled WGS sequence"/>
</dbReference>
<dbReference type="EMBL" id="NMQT01000190">
    <property type="protein sequence ID" value="OXM44265.1"/>
    <property type="molecule type" value="Genomic_DNA"/>
</dbReference>